<organism evidence="1 2">
    <name type="scientific">Dipodomys ordii</name>
    <name type="common">Ord's kangaroo rat</name>
    <dbReference type="NCBI Taxonomy" id="10020"/>
    <lineage>
        <taxon>Eukaryota</taxon>
        <taxon>Metazoa</taxon>
        <taxon>Chordata</taxon>
        <taxon>Craniata</taxon>
        <taxon>Vertebrata</taxon>
        <taxon>Euteleostomi</taxon>
        <taxon>Mammalia</taxon>
        <taxon>Eutheria</taxon>
        <taxon>Euarchontoglires</taxon>
        <taxon>Glires</taxon>
        <taxon>Rodentia</taxon>
        <taxon>Castorimorpha</taxon>
        <taxon>Heteromyidae</taxon>
        <taxon>Dipodomyinae</taxon>
        <taxon>Dipodomys</taxon>
    </lineage>
</organism>
<dbReference type="GO" id="GO:0036126">
    <property type="term" value="C:sperm flagellum"/>
    <property type="evidence" value="ECO:0007669"/>
    <property type="project" value="Ensembl"/>
</dbReference>
<dbReference type="GeneID" id="105984860"/>
<dbReference type="OMA" id="WRNAHTD"/>
<dbReference type="GO" id="GO:0160111">
    <property type="term" value="C:axonemal A tubule inner sheath"/>
    <property type="evidence" value="ECO:0007669"/>
    <property type="project" value="Ensembl"/>
</dbReference>
<proteinExistence type="predicted"/>
<evidence type="ECO:0000313" key="1">
    <source>
        <dbReference type="Proteomes" id="UP000081671"/>
    </source>
</evidence>
<reference evidence="2" key="1">
    <citation type="submission" date="2025-08" db="UniProtKB">
        <authorList>
            <consortium name="RefSeq"/>
        </authorList>
    </citation>
    <scope>IDENTIFICATION</scope>
    <source>
        <tissue evidence="2">Kidney</tissue>
    </source>
</reference>
<protein>
    <submittedName>
        <fullName evidence="2">Uncharacterized protein C1orf189 homolog</fullName>
    </submittedName>
</protein>
<evidence type="ECO:0000313" key="2">
    <source>
        <dbReference type="RefSeq" id="XP_012870628.1"/>
    </source>
</evidence>
<dbReference type="GO" id="GO:0030317">
    <property type="term" value="P:flagellated sperm motility"/>
    <property type="evidence" value="ECO:0007669"/>
    <property type="project" value="Ensembl"/>
</dbReference>
<gene>
    <name evidence="2" type="primary">LOC105984860</name>
</gene>
<dbReference type="CTD" id="388701"/>
<dbReference type="RefSeq" id="XP_012870628.1">
    <property type="nucleotide sequence ID" value="XM_013015174.1"/>
</dbReference>
<dbReference type="PANTHER" id="PTHR35818">
    <property type="entry name" value="C1ORF189"/>
    <property type="match status" value="1"/>
</dbReference>
<name>A0A1S3F1Z9_DIPOR</name>
<dbReference type="OrthoDB" id="2122938at2759"/>
<sequence>MSIDMSVEKMAKLEERLQRAVRLEKMVERWKILHTNCLWQMTLNQRRNFYAALRMKDAMAKELVLANKQLLLVRQAALHQLFEKEHHQYQRELNQMGKAFYVERL</sequence>
<dbReference type="Proteomes" id="UP000081671">
    <property type="component" value="Unplaced"/>
</dbReference>
<accession>A0A1S3F1Z9</accession>
<dbReference type="STRING" id="10020.ENSDORP00000022870"/>
<dbReference type="Pfam" id="PF15104">
    <property type="entry name" value="CFAP141"/>
    <property type="match status" value="1"/>
</dbReference>
<dbReference type="KEGG" id="dord:105984860"/>
<keyword evidence="1" id="KW-1185">Reference proteome</keyword>
<dbReference type="PANTHER" id="PTHR35818:SF1">
    <property type="entry name" value="CILIA- AND FLAGELLA-ASSOCIATED PROTEIN 141"/>
    <property type="match status" value="1"/>
</dbReference>
<dbReference type="InterPro" id="IPR029375">
    <property type="entry name" value="CFAP141"/>
</dbReference>
<dbReference type="AlphaFoldDB" id="A0A1S3F1Z9"/>
<dbReference type="InParanoid" id="A0A1S3F1Z9"/>